<evidence type="ECO:0000256" key="3">
    <source>
        <dbReference type="ARBA" id="ARBA00023014"/>
    </source>
</evidence>
<keyword evidence="4" id="KW-0175">Coiled coil</keyword>
<proteinExistence type="predicted"/>
<dbReference type="Gene3D" id="1.10.10.1590">
    <property type="entry name" value="NADH-quinone oxidoreductase subunit E"/>
    <property type="match status" value="1"/>
</dbReference>
<name>A0ABM7GTP8_9GAMM</name>
<reference evidence="6" key="1">
    <citation type="journal article" date="2019" name="Microbiol. Resour. Announc.">
        <title>Complete Genome Sequence of Halomonas olivaria, a Moderately Halophilic Bacterium Isolated from Olive Processing Effluents, Obtained by Nanopore Sequencing.</title>
        <authorList>
            <person name="Nagata S."/>
            <person name="Ii K.M."/>
            <person name="Tsukimi T."/>
            <person name="Miura M.C."/>
            <person name="Galipon J."/>
            <person name="Arakawa K."/>
        </authorList>
    </citation>
    <scope>NUCLEOTIDE SEQUENCE [LARGE SCALE GENOMIC DNA]</scope>
    <source>
        <strain evidence="6">TYRC17</strain>
    </source>
</reference>
<dbReference type="CDD" id="cd03082">
    <property type="entry name" value="TRX_Fd_NuoE_W_FDH_beta"/>
    <property type="match status" value="1"/>
</dbReference>
<dbReference type="EMBL" id="AP019416">
    <property type="protein sequence ID" value="BBI54226.1"/>
    <property type="molecule type" value="Genomic_DNA"/>
</dbReference>
<feature type="coiled-coil region" evidence="4">
    <location>
        <begin position="109"/>
        <end position="136"/>
    </location>
</feature>
<keyword evidence="3" id="KW-0411">Iron-sulfur</keyword>
<gene>
    <name evidence="5" type="ORF">HORIV_66470</name>
</gene>
<keyword evidence="1" id="KW-0479">Metal-binding</keyword>
<evidence type="ECO:0000313" key="5">
    <source>
        <dbReference type="EMBL" id="BBI54226.1"/>
    </source>
</evidence>
<evidence type="ECO:0000256" key="2">
    <source>
        <dbReference type="ARBA" id="ARBA00023004"/>
    </source>
</evidence>
<sequence>MTVQTVIPKRRFRGKPRGRELDPHLLEALRELLGDERQDATLRRRDLLIEHLHALQDNRGHLLLAELRALAAYMNLPMAAVYETATFYAHFDVIHDDQLPPPAVTIRVCDSLTCQLAGAEALKAQLEANVDIEQVRVLRAPCMGRCDTAPVAEVGHYHVPFATQERIASVIEEAHFHPDPVDWQRLNDYRREGGFALLQACREGEVTVEALMEAMQQANLRGLGARVSLPSKSGRSCARRPAPVTALLMPTRASLVPSRIAITWKIRPTSFLKAPWSAPGR</sequence>
<dbReference type="Gene3D" id="3.40.30.10">
    <property type="entry name" value="Glutaredoxin"/>
    <property type="match status" value="1"/>
</dbReference>
<keyword evidence="6" id="KW-1185">Reference proteome</keyword>
<organism evidence="5 6">
    <name type="scientific">Vreelandella olivaria</name>
    <dbReference type="NCBI Taxonomy" id="390919"/>
    <lineage>
        <taxon>Bacteria</taxon>
        <taxon>Pseudomonadati</taxon>
        <taxon>Pseudomonadota</taxon>
        <taxon>Gammaproteobacteria</taxon>
        <taxon>Oceanospirillales</taxon>
        <taxon>Halomonadaceae</taxon>
        <taxon>Vreelandella</taxon>
    </lineage>
</organism>
<dbReference type="PANTHER" id="PTHR10371:SF3">
    <property type="entry name" value="NADH DEHYDROGENASE [UBIQUINONE] FLAVOPROTEIN 2, MITOCHONDRIAL"/>
    <property type="match status" value="1"/>
</dbReference>
<evidence type="ECO:0000256" key="1">
    <source>
        <dbReference type="ARBA" id="ARBA00022723"/>
    </source>
</evidence>
<evidence type="ECO:0000313" key="6">
    <source>
        <dbReference type="Proteomes" id="UP000289555"/>
    </source>
</evidence>
<dbReference type="InterPro" id="IPR036249">
    <property type="entry name" value="Thioredoxin-like_sf"/>
</dbReference>
<dbReference type="InterPro" id="IPR041921">
    <property type="entry name" value="NuoE_N"/>
</dbReference>
<dbReference type="SUPFAM" id="SSF52833">
    <property type="entry name" value="Thioredoxin-like"/>
    <property type="match status" value="1"/>
</dbReference>
<protein>
    <submittedName>
        <fullName evidence="5">Uncharacterized protein</fullName>
    </submittedName>
</protein>
<dbReference type="PANTHER" id="PTHR10371">
    <property type="entry name" value="NADH DEHYDROGENASE UBIQUINONE FLAVOPROTEIN 2, MITOCHONDRIAL"/>
    <property type="match status" value="1"/>
</dbReference>
<dbReference type="Pfam" id="PF01257">
    <property type="entry name" value="2Fe-2S_thioredx"/>
    <property type="match status" value="1"/>
</dbReference>
<accession>A0ABM7GTP8</accession>
<keyword evidence="2" id="KW-0408">Iron</keyword>
<evidence type="ECO:0000256" key="4">
    <source>
        <dbReference type="SAM" id="Coils"/>
    </source>
</evidence>
<dbReference type="Proteomes" id="UP000289555">
    <property type="component" value="Chromosome"/>
</dbReference>